<proteinExistence type="predicted"/>
<evidence type="ECO:0000313" key="5">
    <source>
        <dbReference type="Proteomes" id="UP001165289"/>
    </source>
</evidence>
<evidence type="ECO:0000256" key="3">
    <source>
        <dbReference type="SAM" id="Phobius"/>
    </source>
</evidence>
<keyword evidence="1" id="KW-0175">Coiled coil</keyword>
<keyword evidence="3" id="KW-0472">Membrane</keyword>
<dbReference type="Proteomes" id="UP001165289">
    <property type="component" value="Unassembled WGS sequence"/>
</dbReference>
<sequence>MSEDFERARIIDAKSRITKFTLDNQHLTSMIENLKKEIRKVEASKARLLSGLDPTSVIVEEDRESNIIDTKHMDLNESFLNDSSINLSENSDSISSSLDNDSIRNEFSQDSTPDSNSDFNSDSNADCPTELDNSSFNNDKEFSKGGSAQNLILECSNCVETLLGNLNVIKKCLRTNHCLDCRQLRAGISSLQGTTYNKRHNYNAIELTSKSSSFISIFNFMSMPILFAIICGYFGVLIYAKQANSYLVTTPPQ</sequence>
<keyword evidence="3" id="KW-0812">Transmembrane</keyword>
<name>A0AAV7JXH2_9METZ</name>
<feature type="region of interest" description="Disordered" evidence="2">
    <location>
        <begin position="91"/>
        <end position="124"/>
    </location>
</feature>
<evidence type="ECO:0000256" key="2">
    <source>
        <dbReference type="SAM" id="MobiDB-lite"/>
    </source>
</evidence>
<feature type="transmembrane region" description="Helical" evidence="3">
    <location>
        <begin position="217"/>
        <end position="240"/>
    </location>
</feature>
<evidence type="ECO:0000313" key="4">
    <source>
        <dbReference type="EMBL" id="KAI6652736.1"/>
    </source>
</evidence>
<organism evidence="4 5">
    <name type="scientific">Oopsacas minuta</name>
    <dbReference type="NCBI Taxonomy" id="111878"/>
    <lineage>
        <taxon>Eukaryota</taxon>
        <taxon>Metazoa</taxon>
        <taxon>Porifera</taxon>
        <taxon>Hexactinellida</taxon>
        <taxon>Hexasterophora</taxon>
        <taxon>Lyssacinosida</taxon>
        <taxon>Leucopsacidae</taxon>
        <taxon>Oopsacas</taxon>
    </lineage>
</organism>
<dbReference type="EMBL" id="JAKMXF010000297">
    <property type="protein sequence ID" value="KAI6652736.1"/>
    <property type="molecule type" value="Genomic_DNA"/>
</dbReference>
<dbReference type="AlphaFoldDB" id="A0AAV7JXH2"/>
<gene>
    <name evidence="4" type="ORF">LOD99_4122</name>
</gene>
<reference evidence="4 5" key="1">
    <citation type="journal article" date="2023" name="BMC Biol.">
        <title>The compact genome of the sponge Oopsacas minuta (Hexactinellida) is lacking key metazoan core genes.</title>
        <authorList>
            <person name="Santini S."/>
            <person name="Schenkelaars Q."/>
            <person name="Jourda C."/>
            <person name="Duchesne M."/>
            <person name="Belahbib H."/>
            <person name="Rocher C."/>
            <person name="Selva M."/>
            <person name="Riesgo A."/>
            <person name="Vervoort M."/>
            <person name="Leys S.P."/>
            <person name="Kodjabachian L."/>
            <person name="Le Bivic A."/>
            <person name="Borchiellini C."/>
            <person name="Claverie J.M."/>
            <person name="Renard E."/>
        </authorList>
    </citation>
    <scope>NUCLEOTIDE SEQUENCE [LARGE SCALE GENOMIC DNA]</scope>
    <source>
        <strain evidence="4">SPO-2</strain>
    </source>
</reference>
<keyword evidence="3" id="KW-1133">Transmembrane helix</keyword>
<accession>A0AAV7JXH2</accession>
<evidence type="ECO:0000256" key="1">
    <source>
        <dbReference type="SAM" id="Coils"/>
    </source>
</evidence>
<feature type="compositionally biased region" description="Low complexity" evidence="2">
    <location>
        <begin position="110"/>
        <end position="124"/>
    </location>
</feature>
<keyword evidence="5" id="KW-1185">Reference proteome</keyword>
<protein>
    <submittedName>
        <fullName evidence="4">Uncharacterized protein</fullName>
    </submittedName>
</protein>
<feature type="compositionally biased region" description="Low complexity" evidence="2">
    <location>
        <begin position="91"/>
        <end position="100"/>
    </location>
</feature>
<feature type="coiled-coil region" evidence="1">
    <location>
        <begin position="24"/>
        <end position="51"/>
    </location>
</feature>
<comment type="caution">
    <text evidence="4">The sequence shown here is derived from an EMBL/GenBank/DDBJ whole genome shotgun (WGS) entry which is preliminary data.</text>
</comment>